<dbReference type="Pfam" id="PF22807">
    <property type="entry name" value="TrAA12"/>
    <property type="match status" value="1"/>
</dbReference>
<dbReference type="InterPro" id="IPR011041">
    <property type="entry name" value="Quinoprot_gluc/sorb_DH_b-prop"/>
</dbReference>
<evidence type="ECO:0000313" key="3">
    <source>
        <dbReference type="EMBL" id="CAA9250957.1"/>
    </source>
</evidence>
<dbReference type="InterPro" id="IPR011042">
    <property type="entry name" value="6-blade_b-propeller_TolB-like"/>
</dbReference>
<proteinExistence type="predicted"/>
<dbReference type="PANTHER" id="PTHR19328:SF53">
    <property type="entry name" value="MEMBRANE PROTEIN"/>
    <property type="match status" value="1"/>
</dbReference>
<name>A0A6J4IHY7_9SPHI</name>
<reference evidence="3" key="1">
    <citation type="submission" date="2020-02" db="EMBL/GenBank/DDBJ databases">
        <authorList>
            <person name="Meier V. D."/>
        </authorList>
    </citation>
    <scope>NUCLEOTIDE SEQUENCE</scope>
    <source>
        <strain evidence="3">AVDCRST_MAG56</strain>
    </source>
</reference>
<feature type="domain" description="PA14" evidence="2">
    <location>
        <begin position="458"/>
        <end position="594"/>
    </location>
</feature>
<evidence type="ECO:0000256" key="1">
    <source>
        <dbReference type="SAM" id="SignalP"/>
    </source>
</evidence>
<organism evidence="3">
    <name type="scientific">uncultured Cytophagales bacterium</name>
    <dbReference type="NCBI Taxonomy" id="158755"/>
    <lineage>
        <taxon>Bacteria</taxon>
        <taxon>Pseudomonadati</taxon>
        <taxon>Bacteroidota</taxon>
        <taxon>Sphingobacteriia</taxon>
        <taxon>Sphingobacteriales</taxon>
        <taxon>environmental samples</taxon>
    </lineage>
</organism>
<dbReference type="Gene3D" id="2.120.10.30">
    <property type="entry name" value="TolB, C-terminal domain"/>
    <property type="match status" value="1"/>
</dbReference>
<dbReference type="AlphaFoldDB" id="A0A6J4IHY7"/>
<dbReference type="InterPro" id="IPR054539">
    <property type="entry name" value="Beta-prop_PDH"/>
</dbReference>
<dbReference type="SUPFAM" id="SSF56988">
    <property type="entry name" value="Anthrax protective antigen"/>
    <property type="match status" value="1"/>
</dbReference>
<dbReference type="InterPro" id="IPR011658">
    <property type="entry name" value="PA14_dom"/>
</dbReference>
<dbReference type="EMBL" id="CADCTQ010000177">
    <property type="protein sequence ID" value="CAA9250957.1"/>
    <property type="molecule type" value="Genomic_DNA"/>
</dbReference>
<dbReference type="SMART" id="SM00758">
    <property type="entry name" value="PA14"/>
    <property type="match status" value="1"/>
</dbReference>
<dbReference type="Gene3D" id="3.90.182.10">
    <property type="entry name" value="Toxin - Anthrax Protective Antigen,domain 1"/>
    <property type="match status" value="1"/>
</dbReference>
<sequence length="699" mass="75129">METPMPAPLRMPPRTNRLPQFLLAATLLLVAGPGRAQTPPAASVPVKVQVPTSMRTAPFDVDRYLTVPRDFAISVYARVSKPRFMAIAPNGDLLVSQPSTGKVLLVRPNGSSNPLVSDFATGLRNPHDIVFHAIGTATYVYIAESHQINRYAYTAGDLTARNRQVVVAGLPDASTPELKGSYGHQLKNIALDGNHKLYVSIASTCNACVSDTQSDPVRGSIYQYNADGTGRRLFARGLRNAEGLAFVPGTNHLWVVVNNRDNIAYPFNNDFDGDGTSDYGKVLAGYVDNHPPEAFTYVRDGGNYGWPFCNPNPDNTLVNMPFDRDYQFNANGQVDCNGMTRISRGIQAHSAPLGLTFLGGTAFANAYRNGAAVALHGSWNRTKKTGYKVAYFPWNGTTQTPTGQVDLVTGFVNDATQIILGRPVDVAVDRQGDMFISDDYNGTIYKLSYLRSPENPASTTAGLNYQYYEGTWTRLPNFSALAPRKTGTVTAFSLAPRSRSDNFAFRYTGYVQVPASGLYTFYTSSDDGSQLSIGNTLVVNNDGLHGTRERSGTIRLRAGKHAITVTCFDNTGSETLGVSYAGPGLTKRAIPATALFRAGSGAREVASTTGETPAADGKLRVQPNPGTDWIKVSFSASGAEPVSIRLTDALGRDALRTTRPAAAGTSSVDLFVGNLKAGTYRVTVAQPGRTLTGTVVVVR</sequence>
<gene>
    <name evidence="3" type="ORF">AVDCRST_MAG56-1935</name>
</gene>
<feature type="chain" id="PRO_5027119255" evidence="1">
    <location>
        <begin position="37"/>
        <end position="699"/>
    </location>
</feature>
<dbReference type="Pfam" id="PF07691">
    <property type="entry name" value="PA14"/>
    <property type="match status" value="1"/>
</dbReference>
<keyword evidence="1" id="KW-0732">Signal</keyword>
<protein>
    <submittedName>
        <fullName evidence="3">L-sorbosone dehydrogenase</fullName>
    </submittedName>
</protein>
<dbReference type="InterPro" id="IPR037524">
    <property type="entry name" value="PA14/GLEYA"/>
</dbReference>
<accession>A0A6J4IHY7</accession>
<evidence type="ECO:0000259" key="2">
    <source>
        <dbReference type="PROSITE" id="PS51820"/>
    </source>
</evidence>
<dbReference type="PANTHER" id="PTHR19328">
    <property type="entry name" value="HEDGEHOG-INTERACTING PROTEIN"/>
    <property type="match status" value="1"/>
</dbReference>
<dbReference type="PROSITE" id="PS51820">
    <property type="entry name" value="PA14"/>
    <property type="match status" value="1"/>
</dbReference>
<dbReference type="SUPFAM" id="SSF50952">
    <property type="entry name" value="Soluble quinoprotein glucose dehydrogenase"/>
    <property type="match status" value="1"/>
</dbReference>
<feature type="signal peptide" evidence="1">
    <location>
        <begin position="1"/>
        <end position="36"/>
    </location>
</feature>